<gene>
    <name evidence="3" type="ORF">FHS28_001514</name>
</gene>
<proteinExistence type="predicted"/>
<feature type="compositionally biased region" description="Basic and acidic residues" evidence="2">
    <location>
        <begin position="125"/>
        <end position="135"/>
    </location>
</feature>
<reference evidence="3 4" key="1">
    <citation type="submission" date="2020-08" db="EMBL/GenBank/DDBJ databases">
        <title>Genomic Encyclopedia of Type Strains, Phase III (KMG-III): the genomes of soil and plant-associated and newly described type strains.</title>
        <authorList>
            <person name="Whitman W."/>
        </authorList>
    </citation>
    <scope>NUCLEOTIDE SEQUENCE [LARGE SCALE GENOMIC DNA]</scope>
    <source>
        <strain evidence="3 4">CECT 7247</strain>
    </source>
</reference>
<keyword evidence="3" id="KW-0449">Lipoprotein</keyword>
<dbReference type="RefSeq" id="WP_088450006.1">
    <property type="nucleotide sequence ID" value="NZ_JACHXO010000002.1"/>
</dbReference>
<protein>
    <submittedName>
        <fullName evidence="3">Uncharacterized lipoprotein YddW (UPF0748 family)</fullName>
    </submittedName>
</protein>
<feature type="coiled-coil region" evidence="1">
    <location>
        <begin position="79"/>
        <end position="111"/>
    </location>
</feature>
<evidence type="ECO:0000313" key="4">
    <source>
        <dbReference type="Proteomes" id="UP000574369"/>
    </source>
</evidence>
<evidence type="ECO:0000313" key="3">
    <source>
        <dbReference type="EMBL" id="MBB3194129.1"/>
    </source>
</evidence>
<comment type="caution">
    <text evidence="3">The sequence shown here is derived from an EMBL/GenBank/DDBJ whole genome shotgun (WGS) entry which is preliminary data.</text>
</comment>
<keyword evidence="1" id="KW-0175">Coiled coil</keyword>
<keyword evidence="4" id="KW-1185">Reference proteome</keyword>
<dbReference type="Proteomes" id="UP000574369">
    <property type="component" value="Unassembled WGS sequence"/>
</dbReference>
<organism evidence="3 4">
    <name type="scientific">Roseateles terrae</name>
    <dbReference type="NCBI Taxonomy" id="431060"/>
    <lineage>
        <taxon>Bacteria</taxon>
        <taxon>Pseudomonadati</taxon>
        <taxon>Pseudomonadota</taxon>
        <taxon>Betaproteobacteria</taxon>
        <taxon>Burkholderiales</taxon>
        <taxon>Sphaerotilaceae</taxon>
        <taxon>Roseateles</taxon>
    </lineage>
</organism>
<dbReference type="EMBL" id="JACHXO010000002">
    <property type="protein sequence ID" value="MBB3194129.1"/>
    <property type="molecule type" value="Genomic_DNA"/>
</dbReference>
<feature type="compositionally biased region" description="Low complexity" evidence="2">
    <location>
        <begin position="137"/>
        <end position="169"/>
    </location>
</feature>
<accession>A0ABR6GSD8</accession>
<name>A0ABR6GSD8_9BURK</name>
<evidence type="ECO:0000256" key="1">
    <source>
        <dbReference type="SAM" id="Coils"/>
    </source>
</evidence>
<sequence>MSGTPTTTQRQLGRLLELQQLQLDRQQAQLVAQQQLCQRVQGTVQRLESLGAHASLAGSQLPGLAQNSAVYKQAMLAWADQQRQELVRRQAELAQAQAQAMESARRQASLKQLLSLADARAQVDAQRREQKRDDEVASQAAQAGASTSFGGLSAFGPTGFGPTPWGSNV</sequence>
<feature type="region of interest" description="Disordered" evidence="2">
    <location>
        <begin position="124"/>
        <end position="169"/>
    </location>
</feature>
<evidence type="ECO:0000256" key="2">
    <source>
        <dbReference type="SAM" id="MobiDB-lite"/>
    </source>
</evidence>